<evidence type="ECO:0000256" key="4">
    <source>
        <dbReference type="ARBA" id="ARBA00022842"/>
    </source>
</evidence>
<evidence type="ECO:0000259" key="6">
    <source>
        <dbReference type="Pfam" id="PF03828"/>
    </source>
</evidence>
<protein>
    <recommendedName>
        <fullName evidence="2">polynucleotide adenylyltransferase</fullName>
        <ecNumber evidence="2">2.7.7.19</ecNumber>
    </recommendedName>
</protein>
<feature type="compositionally biased region" description="Acidic residues" evidence="5">
    <location>
        <begin position="208"/>
        <end position="227"/>
    </location>
</feature>
<dbReference type="CDD" id="cd05402">
    <property type="entry name" value="NT_PAP_TUTase"/>
    <property type="match status" value="1"/>
</dbReference>
<dbReference type="Pfam" id="PF22600">
    <property type="entry name" value="MTPAP-like_central"/>
    <property type="match status" value="1"/>
</dbReference>
<sequence>MSYNSRRQQPKHGYDNQSRDYRHDNDHNRDRSSRARASSPPPRRDHRDSGDSYRPPSPPSHDYGRLKHNRYGSRSSYGVPPPPPPAYNPPPQPSYPPPPGVDSYRMPQSDFTFRVEKPAGLQQEPDSYRPQNNRRSRNDQGPHGGRGGRDLRNGTSARGRLSRGGKFRQPWRPFVAAERDLLHTDHNVGDEQAYFDEQGGVTYRNLDELSDSEEAEMDISGDEESSDAEPSSKRVRVSVNQPAADNAVPKWSNPDPYTALPPETAGQKKKDVVQLIRKARVQTKETRTSLPSDAADFISLDFDESDDGGDGDHTKDSDLVSLGESRVEDAPAATDAILSHNGTGSGKPSRVPVLMPDPTPAALGSRKRTHDDQIKMPHTRMKRPAKAPSGGNIIPEWRPLPHMTPTPWLRMDNSDSKDPIVWLHKEIVDFYDYIKPREFEQHLRHDLVQRMRSFCRRYWRDSDMQPFGSFPSGLYLPTGDMDMVMVSNSYLQGGAAKYHLKKHLWQFKSYLLREGVAWEDDVEVITRAKVPLTKFVDQKTGLKVDISFENSTGITAIETFLAWKDIYPGMPALVTLIKHFLLMRGLNEPVNGGIGGFSVICLVVSMLQMMPEVQSGAMDTRRHLGDLLMHFFDLYGNKFDYQNIAIRLDPPGYVKKTQVDSFAYKNYDRLSIIDPNNEENDISGGSSNTGNIFALFSRAHDDLRQKMRSLAEDPRRGKGSILGVIMGGNYSSFEEQRSFLERLANQEPGSTLPARSRQPHQQNHQQSHQPHQSHQSQQSHPSHHHQSDRRRNPRGNRRRP</sequence>
<dbReference type="GO" id="GO:0031499">
    <property type="term" value="C:TRAMP complex"/>
    <property type="evidence" value="ECO:0007669"/>
    <property type="project" value="TreeGrafter"/>
</dbReference>
<evidence type="ECO:0000313" key="9">
    <source>
        <dbReference type="Proteomes" id="UP001302321"/>
    </source>
</evidence>
<feature type="compositionally biased region" description="Basic residues" evidence="5">
    <location>
        <begin position="781"/>
        <end position="800"/>
    </location>
</feature>
<feature type="domain" description="PAP-associated" evidence="6">
    <location>
        <begin position="623"/>
        <end position="680"/>
    </location>
</feature>
<name>A0AAN7A8Q1_9PEZI</name>
<dbReference type="EMBL" id="MU866171">
    <property type="protein sequence ID" value="KAK4177250.1"/>
    <property type="molecule type" value="Genomic_DNA"/>
</dbReference>
<reference evidence="8" key="2">
    <citation type="submission" date="2023-05" db="EMBL/GenBank/DDBJ databases">
        <authorList>
            <consortium name="Lawrence Berkeley National Laboratory"/>
            <person name="Steindorff A."/>
            <person name="Hensen N."/>
            <person name="Bonometti L."/>
            <person name="Westerberg I."/>
            <person name="Brannstrom I.O."/>
            <person name="Guillou S."/>
            <person name="Cros-Aarteil S."/>
            <person name="Calhoun S."/>
            <person name="Haridas S."/>
            <person name="Kuo A."/>
            <person name="Mondo S."/>
            <person name="Pangilinan J."/>
            <person name="Riley R."/>
            <person name="Labutti K."/>
            <person name="Andreopoulos B."/>
            <person name="Lipzen A."/>
            <person name="Chen C."/>
            <person name="Yanf M."/>
            <person name="Daum C."/>
            <person name="Ng V."/>
            <person name="Clum A."/>
            <person name="Ohm R."/>
            <person name="Martin F."/>
            <person name="Silar P."/>
            <person name="Natvig D."/>
            <person name="Lalanne C."/>
            <person name="Gautier V."/>
            <person name="Ament-Velasquez S.L."/>
            <person name="Kruys A."/>
            <person name="Hutchinson M.I."/>
            <person name="Powell A.J."/>
            <person name="Barry K."/>
            <person name="Miller A.N."/>
            <person name="Grigoriev I.V."/>
            <person name="Debuchy R."/>
            <person name="Gladieux P."/>
            <person name="Thoren M.H."/>
            <person name="Johannesson H."/>
        </authorList>
    </citation>
    <scope>NUCLEOTIDE SEQUENCE</scope>
    <source>
        <strain evidence="8">CBS 892.96</strain>
    </source>
</reference>
<dbReference type="Pfam" id="PF03828">
    <property type="entry name" value="PAP_assoc"/>
    <property type="match status" value="1"/>
</dbReference>
<feature type="compositionally biased region" description="Low complexity" evidence="5">
    <location>
        <begin position="759"/>
        <end position="780"/>
    </location>
</feature>
<reference evidence="8" key="1">
    <citation type="journal article" date="2023" name="Mol. Phylogenet. Evol.">
        <title>Genome-scale phylogeny and comparative genomics of the fungal order Sordariales.</title>
        <authorList>
            <person name="Hensen N."/>
            <person name="Bonometti L."/>
            <person name="Westerberg I."/>
            <person name="Brannstrom I.O."/>
            <person name="Guillou S."/>
            <person name="Cros-Aarteil S."/>
            <person name="Calhoun S."/>
            <person name="Haridas S."/>
            <person name="Kuo A."/>
            <person name="Mondo S."/>
            <person name="Pangilinan J."/>
            <person name="Riley R."/>
            <person name="LaButti K."/>
            <person name="Andreopoulos B."/>
            <person name="Lipzen A."/>
            <person name="Chen C."/>
            <person name="Yan M."/>
            <person name="Daum C."/>
            <person name="Ng V."/>
            <person name="Clum A."/>
            <person name="Steindorff A."/>
            <person name="Ohm R.A."/>
            <person name="Martin F."/>
            <person name="Silar P."/>
            <person name="Natvig D.O."/>
            <person name="Lalanne C."/>
            <person name="Gautier V."/>
            <person name="Ament-Velasquez S.L."/>
            <person name="Kruys A."/>
            <person name="Hutchinson M.I."/>
            <person name="Powell A.J."/>
            <person name="Barry K."/>
            <person name="Miller A.N."/>
            <person name="Grigoriev I.V."/>
            <person name="Debuchy R."/>
            <person name="Gladieux P."/>
            <person name="Hiltunen Thoren M."/>
            <person name="Johannesson H."/>
        </authorList>
    </citation>
    <scope>NUCLEOTIDE SEQUENCE</scope>
    <source>
        <strain evidence="8">CBS 892.96</strain>
    </source>
</reference>
<feature type="region of interest" description="Disordered" evidence="5">
    <location>
        <begin position="377"/>
        <end position="398"/>
    </location>
</feature>
<feature type="region of interest" description="Disordered" evidence="5">
    <location>
        <begin position="1"/>
        <end position="172"/>
    </location>
</feature>
<dbReference type="GO" id="GO:0005730">
    <property type="term" value="C:nucleolus"/>
    <property type="evidence" value="ECO:0007669"/>
    <property type="project" value="TreeGrafter"/>
</dbReference>
<dbReference type="SUPFAM" id="SSF81631">
    <property type="entry name" value="PAP/OAS1 substrate-binding domain"/>
    <property type="match status" value="1"/>
</dbReference>
<feature type="compositionally biased region" description="Basic and acidic residues" evidence="5">
    <location>
        <begin position="12"/>
        <end position="33"/>
    </location>
</feature>
<dbReference type="GO" id="GO:0043634">
    <property type="term" value="P:polyadenylation-dependent ncRNA catabolic process"/>
    <property type="evidence" value="ECO:0007669"/>
    <property type="project" value="TreeGrafter"/>
</dbReference>
<dbReference type="GO" id="GO:0031123">
    <property type="term" value="P:RNA 3'-end processing"/>
    <property type="evidence" value="ECO:0007669"/>
    <property type="project" value="TreeGrafter"/>
</dbReference>
<dbReference type="InterPro" id="IPR002058">
    <property type="entry name" value="PAP_assoc"/>
</dbReference>
<evidence type="ECO:0000256" key="5">
    <source>
        <dbReference type="SAM" id="MobiDB-lite"/>
    </source>
</evidence>
<dbReference type="InterPro" id="IPR045862">
    <property type="entry name" value="Trf4-like"/>
</dbReference>
<dbReference type="Gene3D" id="3.30.460.10">
    <property type="entry name" value="Beta Polymerase, domain 2"/>
    <property type="match status" value="1"/>
</dbReference>
<dbReference type="GO" id="GO:0010605">
    <property type="term" value="P:negative regulation of macromolecule metabolic process"/>
    <property type="evidence" value="ECO:0007669"/>
    <property type="project" value="UniProtKB-ARBA"/>
</dbReference>
<dbReference type="Gene3D" id="1.10.1410.10">
    <property type="match status" value="1"/>
</dbReference>
<dbReference type="InterPro" id="IPR043519">
    <property type="entry name" value="NT_sf"/>
</dbReference>
<keyword evidence="4" id="KW-0460">Magnesium</keyword>
<comment type="similarity">
    <text evidence="1">Belongs to the DNA polymerase type-B-like family.</text>
</comment>
<organism evidence="8 9">
    <name type="scientific">Triangularia setosa</name>
    <dbReference type="NCBI Taxonomy" id="2587417"/>
    <lineage>
        <taxon>Eukaryota</taxon>
        <taxon>Fungi</taxon>
        <taxon>Dikarya</taxon>
        <taxon>Ascomycota</taxon>
        <taxon>Pezizomycotina</taxon>
        <taxon>Sordariomycetes</taxon>
        <taxon>Sordariomycetidae</taxon>
        <taxon>Sordariales</taxon>
        <taxon>Podosporaceae</taxon>
        <taxon>Triangularia</taxon>
    </lineage>
</organism>
<dbReference type="PANTHER" id="PTHR23092">
    <property type="entry name" value="POLY(A) RNA POLYMERASE"/>
    <property type="match status" value="1"/>
</dbReference>
<dbReference type="SUPFAM" id="SSF81301">
    <property type="entry name" value="Nucleotidyltransferase"/>
    <property type="match status" value="1"/>
</dbReference>
<evidence type="ECO:0000256" key="1">
    <source>
        <dbReference type="ARBA" id="ARBA00008593"/>
    </source>
</evidence>
<evidence type="ECO:0000256" key="2">
    <source>
        <dbReference type="ARBA" id="ARBA00012388"/>
    </source>
</evidence>
<dbReference type="EC" id="2.7.7.19" evidence="2"/>
<feature type="compositionally biased region" description="Basic and acidic residues" evidence="5">
    <location>
        <begin position="42"/>
        <end position="51"/>
    </location>
</feature>
<dbReference type="Proteomes" id="UP001302321">
    <property type="component" value="Unassembled WGS sequence"/>
</dbReference>
<proteinExistence type="inferred from homology"/>
<dbReference type="GO" id="GO:0046872">
    <property type="term" value="F:metal ion binding"/>
    <property type="evidence" value="ECO:0007669"/>
    <property type="project" value="UniProtKB-KW"/>
</dbReference>
<accession>A0AAN7A8Q1</accession>
<feature type="domain" description="Poly(A) RNA polymerase mitochondrial-like central palm" evidence="7">
    <location>
        <begin position="423"/>
        <end position="558"/>
    </location>
</feature>
<keyword evidence="3" id="KW-0479">Metal-binding</keyword>
<feature type="region of interest" description="Disordered" evidence="5">
    <location>
        <begin position="747"/>
        <end position="800"/>
    </location>
</feature>
<dbReference type="GO" id="GO:1990817">
    <property type="term" value="F:poly(A) RNA polymerase activity"/>
    <property type="evidence" value="ECO:0007669"/>
    <property type="project" value="UniProtKB-EC"/>
</dbReference>
<dbReference type="InterPro" id="IPR054708">
    <property type="entry name" value="MTPAP-like_central"/>
</dbReference>
<evidence type="ECO:0000259" key="7">
    <source>
        <dbReference type="Pfam" id="PF22600"/>
    </source>
</evidence>
<gene>
    <name evidence="8" type="ORF">QBC36DRAFT_137177</name>
</gene>
<feature type="compositionally biased region" description="Pro residues" evidence="5">
    <location>
        <begin position="79"/>
        <end position="100"/>
    </location>
</feature>
<evidence type="ECO:0000313" key="8">
    <source>
        <dbReference type="EMBL" id="KAK4177250.1"/>
    </source>
</evidence>
<feature type="region of interest" description="Disordered" evidence="5">
    <location>
        <begin position="188"/>
        <end position="272"/>
    </location>
</feature>
<dbReference type="AlphaFoldDB" id="A0AAN7A8Q1"/>
<comment type="caution">
    <text evidence="8">The sequence shown here is derived from an EMBL/GenBank/DDBJ whole genome shotgun (WGS) entry which is preliminary data.</text>
</comment>
<dbReference type="PANTHER" id="PTHR23092:SF15">
    <property type="entry name" value="INACTIVE NON-CANONICAL POLY(A) RNA POLYMERASE PROTEIN TRF4-2-RELATED"/>
    <property type="match status" value="1"/>
</dbReference>
<evidence type="ECO:0000256" key="3">
    <source>
        <dbReference type="ARBA" id="ARBA00022723"/>
    </source>
</evidence>
<dbReference type="GO" id="GO:0003729">
    <property type="term" value="F:mRNA binding"/>
    <property type="evidence" value="ECO:0007669"/>
    <property type="project" value="TreeGrafter"/>
</dbReference>
<keyword evidence="9" id="KW-1185">Reference proteome</keyword>